<dbReference type="Gene3D" id="2.60.40.1180">
    <property type="entry name" value="Golgi alpha-mannosidase II"/>
    <property type="match status" value="1"/>
</dbReference>
<keyword evidence="4 5" id="KW-0326">Glycosidase</keyword>
<evidence type="ECO:0000259" key="8">
    <source>
        <dbReference type="Pfam" id="PF16874"/>
    </source>
</evidence>
<dbReference type="PRINTS" id="PR00743">
    <property type="entry name" value="GLHYDRLASE36"/>
</dbReference>
<sequence length="768" mass="85090">MIIIDNLGRRQFHLSNGRISHIMRVLENGDLNTLYFGSALRCSGDMADLQDIACRDVMQAAERYGGLSKELVRREYPQAGSSDLRPCALSVRDATGSHAVNLTYRGHRVIQGKPELEGLPSSYVTHPEDGKTLLIDMADPRFGLSVTLSYTLFDDLPAIVRSARIVNVGHRPLTVEAAYSANLDLPDADWDLITLTGAWGRECSIQRMPLRIGSQGVSSLRGHSSQHASPYLALARRSADEMQGEAIGVALLYSGNFDADVHVDSYGTARLRIGINPALFSWRLEPGEDFVTPEAVIAHTEHGLNGLSQTFHVFARDHVMRGPWKDRRRPIVLNTWEAVHMAMDLGSLTDMARSAADLGVEMLVVDDGWFGHRDRADSSLGDWTPDPRKFPDGLRPLADAVHGLGLKLGLWFEPEMISEDSELYRAHHDWVLADPRIPLRDLSVQRRQFVLDMTRPEVVDYLYSAMTAVIGGAGIDYVKWDMNRSLAEVYSTAWPPERQGEVYHRYVLGYYDLLRRLTTRFPDLLIESCASGGARVDFGTLAYAPQAWISDDTDAVERVRIQYGTSMVQPPDAMSNHVSAVPNEQTGRTTSFGTRAAVAMFGTFGYELDPRSLTDTEREAVRRQIGFVRSLDDLMVRGTFWRLISPFDARSGFGDAGFGGGSGTDLADAAWMVVSPDRRTALVGWYRALTGVNLPVRHLRLAGLDDALRYAVTEIDLDGPVMRTAHRPRYGDELRLAGLTLTDRATVTWGSPPLGDGTSRLFLLKAAS</sequence>
<dbReference type="Gene3D" id="3.20.20.70">
    <property type="entry name" value="Aldolase class I"/>
    <property type="match status" value="1"/>
</dbReference>
<feature type="binding site" evidence="7">
    <location>
        <begin position="479"/>
        <end position="483"/>
    </location>
    <ligand>
        <name>substrate</name>
    </ligand>
</feature>
<keyword evidence="11" id="KW-1185">Reference proteome</keyword>
<dbReference type="InterPro" id="IPR013780">
    <property type="entry name" value="Glyco_hydro_b"/>
</dbReference>
<feature type="active site" description="Proton donor" evidence="6">
    <location>
        <position position="551"/>
    </location>
</feature>
<keyword evidence="3 5" id="KW-0378">Hydrolase</keyword>
<dbReference type="PANTHER" id="PTHR43053">
    <property type="entry name" value="GLYCOSIDASE FAMILY 31"/>
    <property type="match status" value="1"/>
</dbReference>
<evidence type="ECO:0000256" key="3">
    <source>
        <dbReference type="ARBA" id="ARBA00022801"/>
    </source>
</evidence>
<reference evidence="10 11" key="1">
    <citation type="submission" date="2017-10" db="EMBL/GenBank/DDBJ databases">
        <title>Draft genome sequences of strains TRE 1, TRE 9, TRE H and TRI 7, isolated from tamarins, belonging to four potential novel Bifidobacterium species.</title>
        <authorList>
            <person name="Mattarelli P."/>
            <person name="Modesto M."/>
            <person name="Puglisi E."/>
            <person name="Morelli L."/>
            <person name="Spezio C."/>
            <person name="Bonetti A."/>
            <person name="Sandri C."/>
        </authorList>
    </citation>
    <scope>NUCLEOTIDE SEQUENCE [LARGE SCALE GENOMIC DNA]</scope>
    <source>
        <strain evidence="11">TRI7</strain>
    </source>
</reference>
<feature type="binding site" evidence="7">
    <location>
        <position position="529"/>
    </location>
    <ligand>
        <name>substrate</name>
    </ligand>
</feature>
<dbReference type="GO" id="GO:0004557">
    <property type="term" value="F:alpha-galactosidase activity"/>
    <property type="evidence" value="ECO:0007669"/>
    <property type="project" value="UniProtKB-UniRule"/>
</dbReference>
<dbReference type="InterPro" id="IPR013785">
    <property type="entry name" value="Aldolase_TIM"/>
</dbReference>
<dbReference type="InterPro" id="IPR002252">
    <property type="entry name" value="Glyco_hydro_36"/>
</dbReference>
<evidence type="ECO:0000313" key="10">
    <source>
        <dbReference type="EMBL" id="PJM74653.1"/>
    </source>
</evidence>
<dbReference type="InterPro" id="IPR017853">
    <property type="entry name" value="GH"/>
</dbReference>
<comment type="similarity">
    <text evidence="5">Belongs to the glycosyl hydrolase.</text>
</comment>
<dbReference type="AlphaFoldDB" id="A0A2M9HCW6"/>
<evidence type="ECO:0000256" key="1">
    <source>
        <dbReference type="ARBA" id="ARBA00001255"/>
    </source>
</evidence>
<dbReference type="PROSITE" id="PS00512">
    <property type="entry name" value="ALPHA_GALACTOSIDASE"/>
    <property type="match status" value="1"/>
</dbReference>
<evidence type="ECO:0000256" key="7">
    <source>
        <dbReference type="PIRSR" id="PIRSR005536-2"/>
    </source>
</evidence>
<dbReference type="OrthoDB" id="9758822at2"/>
<evidence type="ECO:0000256" key="4">
    <source>
        <dbReference type="ARBA" id="ARBA00023295"/>
    </source>
</evidence>
<comment type="catalytic activity">
    <reaction evidence="1 5">
        <text>Hydrolysis of terminal, non-reducing alpha-D-galactose residues in alpha-D-galactosides, including galactose oligosaccharides, galactomannans and galactolipids.</text>
        <dbReference type="EC" id="3.2.1.22"/>
    </reaction>
</comment>
<evidence type="ECO:0000256" key="5">
    <source>
        <dbReference type="PIRNR" id="PIRNR005536"/>
    </source>
</evidence>
<dbReference type="InterPro" id="IPR000111">
    <property type="entry name" value="Glyco_hydro_27/36_CS"/>
</dbReference>
<dbReference type="Proteomes" id="UP000231451">
    <property type="component" value="Unassembled WGS sequence"/>
</dbReference>
<accession>A0A2M9HCW6</accession>
<dbReference type="EC" id="3.2.1.22" evidence="2 5"/>
<name>A0A2M9HCW6_9BIFI</name>
<dbReference type="FunFam" id="3.20.20.70:FF:000118">
    <property type="entry name" value="Alpha-galactosidase"/>
    <property type="match status" value="1"/>
</dbReference>
<comment type="caution">
    <text evidence="10">The sequence shown here is derived from an EMBL/GenBank/DDBJ whole genome shotgun (WGS) entry which is preliminary data.</text>
</comment>
<evidence type="ECO:0000256" key="6">
    <source>
        <dbReference type="PIRSR" id="PIRSR005536-1"/>
    </source>
</evidence>
<evidence type="ECO:0000256" key="2">
    <source>
        <dbReference type="ARBA" id="ARBA00012755"/>
    </source>
</evidence>
<protein>
    <recommendedName>
        <fullName evidence="2 5">Alpha-galactosidase</fullName>
        <ecNumber evidence="2 5">3.2.1.22</ecNumber>
    </recommendedName>
</protein>
<dbReference type="CDD" id="cd14791">
    <property type="entry name" value="GH36"/>
    <property type="match status" value="1"/>
</dbReference>
<dbReference type="EMBL" id="PEBK01000009">
    <property type="protein sequence ID" value="PJM74653.1"/>
    <property type="molecule type" value="Genomic_DNA"/>
</dbReference>
<evidence type="ECO:0000313" key="11">
    <source>
        <dbReference type="Proteomes" id="UP000231451"/>
    </source>
</evidence>
<feature type="active site" description="Nucleophile" evidence="6">
    <location>
        <position position="481"/>
    </location>
</feature>
<feature type="domain" description="Glycosyl hydrolase family 36 C-terminal" evidence="8">
    <location>
        <begin position="669"/>
        <end position="764"/>
    </location>
</feature>
<organism evidence="10 11">
    <name type="scientific">Bifidobacterium simiarum</name>
    <dbReference type="NCBI Taxonomy" id="2045441"/>
    <lineage>
        <taxon>Bacteria</taxon>
        <taxon>Bacillati</taxon>
        <taxon>Actinomycetota</taxon>
        <taxon>Actinomycetes</taxon>
        <taxon>Bifidobacteriales</taxon>
        <taxon>Bifidobacteriaceae</taxon>
        <taxon>Bifidobacterium</taxon>
    </lineage>
</organism>
<dbReference type="GO" id="GO:0016052">
    <property type="term" value="P:carbohydrate catabolic process"/>
    <property type="evidence" value="ECO:0007669"/>
    <property type="project" value="InterPro"/>
</dbReference>
<dbReference type="Gene3D" id="2.70.98.60">
    <property type="entry name" value="alpha-galactosidase from lactobacil brevis"/>
    <property type="match status" value="1"/>
</dbReference>
<dbReference type="PANTHER" id="PTHR43053:SF3">
    <property type="entry name" value="ALPHA-GALACTOSIDASE C-RELATED"/>
    <property type="match status" value="1"/>
</dbReference>
<feature type="binding site" evidence="7">
    <location>
        <position position="446"/>
    </location>
    <ligand>
        <name>substrate</name>
    </ligand>
</feature>
<feature type="binding site" evidence="7">
    <location>
        <position position="199"/>
    </location>
    <ligand>
        <name>substrate</name>
    </ligand>
</feature>
<dbReference type="InterPro" id="IPR038417">
    <property type="entry name" value="Alpga-gal_N_sf"/>
</dbReference>
<dbReference type="Pfam" id="PF16875">
    <property type="entry name" value="Glyco_hydro_36N"/>
    <property type="match status" value="1"/>
</dbReference>
<feature type="binding site" evidence="7">
    <location>
        <begin position="366"/>
        <end position="367"/>
    </location>
    <ligand>
        <name>substrate</name>
    </ligand>
</feature>
<feature type="domain" description="Glycosyl hydrolase family 36 N-terminal" evidence="9">
    <location>
        <begin position="29"/>
        <end position="285"/>
    </location>
</feature>
<dbReference type="InterPro" id="IPR031705">
    <property type="entry name" value="Glyco_hydro_36_C"/>
</dbReference>
<feature type="binding site" evidence="7">
    <location>
        <position position="551"/>
    </location>
    <ligand>
        <name>substrate</name>
    </ligand>
</feature>
<dbReference type="InterPro" id="IPR031704">
    <property type="entry name" value="Glyco_hydro_36_N"/>
</dbReference>
<dbReference type="PIRSF" id="PIRSF005536">
    <property type="entry name" value="Agal"/>
    <property type="match status" value="1"/>
</dbReference>
<dbReference type="RefSeq" id="WP_100513534.1">
    <property type="nucleotide sequence ID" value="NZ_PEBK01000009.1"/>
</dbReference>
<evidence type="ECO:0000259" key="9">
    <source>
        <dbReference type="Pfam" id="PF16875"/>
    </source>
</evidence>
<dbReference type="SUPFAM" id="SSF51445">
    <property type="entry name" value="(Trans)glycosidases"/>
    <property type="match status" value="1"/>
</dbReference>
<proteinExistence type="inferred from homology"/>
<dbReference type="InterPro" id="IPR050985">
    <property type="entry name" value="Alpha-glycosidase_related"/>
</dbReference>
<dbReference type="Pfam" id="PF02065">
    <property type="entry name" value="Melibiase"/>
    <property type="match status" value="1"/>
</dbReference>
<dbReference type="Pfam" id="PF16874">
    <property type="entry name" value="Glyco_hydro_36C"/>
    <property type="match status" value="1"/>
</dbReference>
<gene>
    <name evidence="10" type="ORF">CSQ87_08925</name>
</gene>